<dbReference type="SUPFAM" id="SSF50475">
    <property type="entry name" value="FMN-binding split barrel"/>
    <property type="match status" value="1"/>
</dbReference>
<feature type="domain" description="Pyridoxamine 5'-phosphate oxidase N-terminal" evidence="1">
    <location>
        <begin position="1"/>
        <end position="94"/>
    </location>
</feature>
<evidence type="ECO:0000313" key="3">
    <source>
        <dbReference type="Proteomes" id="UP001501195"/>
    </source>
</evidence>
<gene>
    <name evidence="2" type="ORF">GCM10023225_01790</name>
</gene>
<protein>
    <recommendedName>
        <fullName evidence="1">Pyridoxamine 5'-phosphate oxidase N-terminal domain-containing protein</fullName>
    </recommendedName>
</protein>
<evidence type="ECO:0000259" key="1">
    <source>
        <dbReference type="Pfam" id="PF01243"/>
    </source>
</evidence>
<proteinExistence type="predicted"/>
<comment type="caution">
    <text evidence="2">The sequence shown here is derived from an EMBL/GenBank/DDBJ whole genome shotgun (WGS) entry which is preliminary data.</text>
</comment>
<evidence type="ECO:0000313" key="2">
    <source>
        <dbReference type="EMBL" id="GAA4961817.1"/>
    </source>
</evidence>
<accession>A0ABP9H5L4</accession>
<dbReference type="PANTHER" id="PTHR42815">
    <property type="entry name" value="FAD-BINDING, PUTATIVE (AFU_ORTHOLOGUE AFUA_6G07600)-RELATED"/>
    <property type="match status" value="1"/>
</dbReference>
<dbReference type="Gene3D" id="2.30.110.10">
    <property type="entry name" value="Electron Transport, Fmn-binding Protein, Chain A"/>
    <property type="match status" value="1"/>
</dbReference>
<name>A0ABP9H5L4_9ACTN</name>
<dbReference type="InterPro" id="IPR012349">
    <property type="entry name" value="Split_barrel_FMN-bd"/>
</dbReference>
<sequence>MRRFVARMDMVFVATADRHGEADCSFRAGPAGFVTVLGPRSLVYPEYRGNGVMASLGNVVENGHVGLLFVDFFEATIGLHVNGRAAVCRADQVRDLEGAPPALLAAPGSAPGPGRGRAPELFVLVQVDEAYIHCGKHVPLLRRAGKDRDWGTDDPVRKGGDYFRAKREDRPWAPLVEPRTGAGA</sequence>
<organism evidence="2 3">
    <name type="scientific">Kineococcus glutinatus</name>
    <dbReference type="NCBI Taxonomy" id="1070872"/>
    <lineage>
        <taxon>Bacteria</taxon>
        <taxon>Bacillati</taxon>
        <taxon>Actinomycetota</taxon>
        <taxon>Actinomycetes</taxon>
        <taxon>Kineosporiales</taxon>
        <taxon>Kineosporiaceae</taxon>
        <taxon>Kineococcus</taxon>
    </lineage>
</organism>
<reference evidence="3" key="1">
    <citation type="journal article" date="2019" name="Int. J. Syst. Evol. Microbiol.">
        <title>The Global Catalogue of Microorganisms (GCM) 10K type strain sequencing project: providing services to taxonomists for standard genome sequencing and annotation.</title>
        <authorList>
            <consortium name="The Broad Institute Genomics Platform"/>
            <consortium name="The Broad Institute Genome Sequencing Center for Infectious Disease"/>
            <person name="Wu L."/>
            <person name="Ma J."/>
        </authorList>
    </citation>
    <scope>NUCLEOTIDE SEQUENCE [LARGE SCALE GENOMIC DNA]</scope>
    <source>
        <strain evidence="3">JCM 18126</strain>
    </source>
</reference>
<dbReference type="PANTHER" id="PTHR42815:SF2">
    <property type="entry name" value="FAD-BINDING, PUTATIVE (AFU_ORTHOLOGUE AFUA_6G07600)-RELATED"/>
    <property type="match status" value="1"/>
</dbReference>
<dbReference type="Proteomes" id="UP001501195">
    <property type="component" value="Unassembled WGS sequence"/>
</dbReference>
<dbReference type="EMBL" id="BAABIL010000010">
    <property type="protein sequence ID" value="GAA4961817.1"/>
    <property type="molecule type" value="Genomic_DNA"/>
</dbReference>
<keyword evidence="3" id="KW-1185">Reference proteome</keyword>
<dbReference type="Pfam" id="PF01243">
    <property type="entry name" value="PNPOx_N"/>
    <property type="match status" value="1"/>
</dbReference>
<dbReference type="InterPro" id="IPR011576">
    <property type="entry name" value="Pyridox_Oxase_N"/>
</dbReference>